<organism evidence="1">
    <name type="scientific">Magnetospirillum gryphiswaldense</name>
    <dbReference type="NCBI Taxonomy" id="55518"/>
    <lineage>
        <taxon>Bacteria</taxon>
        <taxon>Pseudomonadati</taxon>
        <taxon>Pseudomonadota</taxon>
        <taxon>Alphaproteobacteria</taxon>
        <taxon>Rhodospirillales</taxon>
        <taxon>Rhodospirillaceae</taxon>
        <taxon>Magnetospirillum</taxon>
    </lineage>
</organism>
<proteinExistence type="predicted"/>
<accession>A4U0F3</accession>
<dbReference type="EMBL" id="CU459003">
    <property type="protein sequence ID" value="CAM76360.1"/>
    <property type="molecule type" value="Genomic_DNA"/>
</dbReference>
<gene>
    <name evidence="1" type="ORF">MGR_0396</name>
</gene>
<protein>
    <submittedName>
        <fullName evidence="1">Uncharacterized protein</fullName>
    </submittedName>
</protein>
<dbReference type="RefSeq" id="WP_106001636.1">
    <property type="nucleotide sequence ID" value="NZ_CP027527.1"/>
</dbReference>
<evidence type="ECO:0000313" key="1">
    <source>
        <dbReference type="EMBL" id="CAM76360.1"/>
    </source>
</evidence>
<sequence length="103" mass="11211">MHPPFRATIETTVENIPDAILEAGFRPGQQIRIQVEYIDDDEDTPPGFVLIESNGKRMLSGVTLETLQQSLKKLGIGPDEAFSVIVRRDADSSGSAEPDGDKA</sequence>
<reference evidence="1" key="1">
    <citation type="journal article" date="2007" name="J. Bacteriol.">
        <title>Comparative genome analysis of four magnetotactic bacteria reveals a complex set of group-specific genes implicated in magnetosome biomineralization and function.</title>
        <authorList>
            <person name="Richter M."/>
            <person name="Kube M."/>
            <person name="Bazylinski D.A."/>
            <person name="Lombardot T."/>
            <person name="Gloeckner F.O."/>
            <person name="Reinhardt R."/>
            <person name="Schueler D."/>
        </authorList>
    </citation>
    <scope>NUCLEOTIDE SEQUENCE</scope>
    <source>
        <strain evidence="1">MSR-1</strain>
    </source>
</reference>
<dbReference type="AlphaFoldDB" id="A4U0F3"/>
<name>A4U0F3_9PROT</name>